<evidence type="ECO:0000256" key="4">
    <source>
        <dbReference type="SAM" id="MobiDB-lite"/>
    </source>
</evidence>
<dbReference type="PANTHER" id="PTHR34224">
    <property type="entry name" value="INTERACTOR OF CONSTITUTIVE ACTIVE ROPS 2, CHLOROPLASTIC-RELATED"/>
    <property type="match status" value="1"/>
</dbReference>
<evidence type="ECO:0000313" key="5">
    <source>
        <dbReference type="EMBL" id="CAA3021999.1"/>
    </source>
</evidence>
<evidence type="ECO:0000256" key="1">
    <source>
        <dbReference type="ARBA" id="ARBA00009778"/>
    </source>
</evidence>
<dbReference type="Proteomes" id="UP000594638">
    <property type="component" value="Unassembled WGS sequence"/>
</dbReference>
<comment type="caution">
    <text evidence="5">The sequence shown here is derived from an EMBL/GenBank/DDBJ whole genome shotgun (WGS) entry which is preliminary data.</text>
</comment>
<accession>A0A8S0UVG7</accession>
<proteinExistence type="inferred from homology"/>
<dbReference type="AlphaFoldDB" id="A0A8S0UVG7"/>
<dbReference type="PANTHER" id="PTHR34224:SF2">
    <property type="entry name" value="INTERACTOR OF CONSTITUTIVE ACTIVE ROPS 4"/>
    <property type="match status" value="1"/>
</dbReference>
<dbReference type="EMBL" id="CACTIH010009062">
    <property type="protein sequence ID" value="CAA3021999.1"/>
    <property type="molecule type" value="Genomic_DNA"/>
</dbReference>
<reference evidence="5 6" key="1">
    <citation type="submission" date="2019-12" db="EMBL/GenBank/DDBJ databases">
        <authorList>
            <person name="Alioto T."/>
            <person name="Alioto T."/>
            <person name="Gomez Garrido J."/>
        </authorList>
    </citation>
    <scope>NUCLEOTIDE SEQUENCE [LARGE SCALE GENOMIC DNA]</scope>
</reference>
<name>A0A8S0UVG7_OLEEU</name>
<organism evidence="5 6">
    <name type="scientific">Olea europaea subsp. europaea</name>
    <dbReference type="NCBI Taxonomy" id="158383"/>
    <lineage>
        <taxon>Eukaryota</taxon>
        <taxon>Viridiplantae</taxon>
        <taxon>Streptophyta</taxon>
        <taxon>Embryophyta</taxon>
        <taxon>Tracheophyta</taxon>
        <taxon>Spermatophyta</taxon>
        <taxon>Magnoliopsida</taxon>
        <taxon>eudicotyledons</taxon>
        <taxon>Gunneridae</taxon>
        <taxon>Pentapetalae</taxon>
        <taxon>asterids</taxon>
        <taxon>lamiids</taxon>
        <taxon>Lamiales</taxon>
        <taxon>Oleaceae</taxon>
        <taxon>Oleeae</taxon>
        <taxon>Olea</taxon>
    </lineage>
</organism>
<comment type="similarity">
    <text evidence="1">Belongs to the ICR family.</text>
</comment>
<feature type="region of interest" description="Disordered" evidence="4">
    <location>
        <begin position="117"/>
        <end position="143"/>
    </location>
</feature>
<dbReference type="Gramene" id="OE9A032500T1">
    <property type="protein sequence ID" value="OE9A032500C1"/>
    <property type="gene ID" value="OE9A032500"/>
</dbReference>
<dbReference type="InterPro" id="IPR029688">
    <property type="entry name" value="ICR"/>
</dbReference>
<sequence>MSEPEESSLHELTLKDDEVNLLKAKLEDKENDLESVQLNEKLEVAENAKEELETEMQKLQVITEQWRKAADTAASVLAGDVGMNGRRISKRCGSMDTHTGIVSKPVDLDSQVLIDDPDDVIGGGKGKGSGLRIGDLWKKKGQK</sequence>
<protein>
    <submittedName>
        <fullName evidence="5">Uncharacterized protein</fullName>
    </submittedName>
</protein>
<evidence type="ECO:0000256" key="3">
    <source>
        <dbReference type="SAM" id="Coils"/>
    </source>
</evidence>
<gene>
    <name evidence="5" type="ORF">OLEA9_A032500</name>
</gene>
<evidence type="ECO:0000313" key="6">
    <source>
        <dbReference type="Proteomes" id="UP000594638"/>
    </source>
</evidence>
<dbReference type="OrthoDB" id="782896at2759"/>
<evidence type="ECO:0000256" key="2">
    <source>
        <dbReference type="ARBA" id="ARBA00023054"/>
    </source>
</evidence>
<keyword evidence="6" id="KW-1185">Reference proteome</keyword>
<keyword evidence="2 3" id="KW-0175">Coiled coil</keyword>
<feature type="compositionally biased region" description="Gly residues" evidence="4">
    <location>
        <begin position="121"/>
        <end position="131"/>
    </location>
</feature>
<feature type="coiled-coil region" evidence="3">
    <location>
        <begin position="12"/>
        <end position="69"/>
    </location>
</feature>